<evidence type="ECO:0000313" key="1">
    <source>
        <dbReference type="EMBL" id="OMO62540.1"/>
    </source>
</evidence>
<name>A0A1R3GX09_9ROSI</name>
<gene>
    <name evidence="1" type="ORF">COLO4_33020</name>
</gene>
<dbReference type="Proteomes" id="UP000187203">
    <property type="component" value="Unassembled WGS sequence"/>
</dbReference>
<reference evidence="2" key="1">
    <citation type="submission" date="2013-09" db="EMBL/GenBank/DDBJ databases">
        <title>Corchorus olitorius genome sequencing.</title>
        <authorList>
            <person name="Alam M."/>
            <person name="Haque M.S."/>
            <person name="Islam M.S."/>
            <person name="Emdad E.M."/>
            <person name="Islam M.M."/>
            <person name="Ahmed B."/>
            <person name="Halim A."/>
            <person name="Hossen Q.M.M."/>
            <person name="Hossain M.Z."/>
            <person name="Ahmed R."/>
            <person name="Khan M.M."/>
            <person name="Islam R."/>
            <person name="Rashid M.M."/>
            <person name="Khan S.A."/>
            <person name="Rahman M.S."/>
            <person name="Alam M."/>
            <person name="Yahiya A.S."/>
            <person name="Khan M.S."/>
            <person name="Azam M.S."/>
            <person name="Haque T."/>
            <person name="Lashkar M.Z.H."/>
            <person name="Akhand A.I."/>
            <person name="Morshed G."/>
            <person name="Roy S."/>
            <person name="Uddin K.S."/>
            <person name="Rabeya T."/>
            <person name="Hossain A.S."/>
            <person name="Chowdhury A."/>
            <person name="Snigdha A.R."/>
            <person name="Mortoza M.S."/>
            <person name="Matin S.A."/>
            <person name="Hoque S.M.E."/>
            <person name="Islam M.K."/>
            <person name="Roy D.K."/>
            <person name="Haider R."/>
            <person name="Moosa M.M."/>
            <person name="Elias S.M."/>
            <person name="Hasan A.M."/>
            <person name="Jahan S."/>
            <person name="Shafiuddin M."/>
            <person name="Mahmood N."/>
            <person name="Shommy N.S."/>
        </authorList>
    </citation>
    <scope>NUCLEOTIDE SEQUENCE [LARGE SCALE GENOMIC DNA]</scope>
    <source>
        <strain evidence="2">cv. O-4</strain>
    </source>
</reference>
<organism evidence="1 2">
    <name type="scientific">Corchorus olitorius</name>
    <dbReference type="NCBI Taxonomy" id="93759"/>
    <lineage>
        <taxon>Eukaryota</taxon>
        <taxon>Viridiplantae</taxon>
        <taxon>Streptophyta</taxon>
        <taxon>Embryophyta</taxon>
        <taxon>Tracheophyta</taxon>
        <taxon>Spermatophyta</taxon>
        <taxon>Magnoliopsida</taxon>
        <taxon>eudicotyledons</taxon>
        <taxon>Gunneridae</taxon>
        <taxon>Pentapetalae</taxon>
        <taxon>rosids</taxon>
        <taxon>malvids</taxon>
        <taxon>Malvales</taxon>
        <taxon>Malvaceae</taxon>
        <taxon>Grewioideae</taxon>
        <taxon>Apeibeae</taxon>
        <taxon>Corchorus</taxon>
    </lineage>
</organism>
<comment type="caution">
    <text evidence="1">The sequence shown here is derived from an EMBL/GenBank/DDBJ whole genome shotgun (WGS) entry which is preliminary data.</text>
</comment>
<protein>
    <submittedName>
        <fullName evidence="1">Uncharacterized protein</fullName>
    </submittedName>
</protein>
<accession>A0A1R3GX09</accession>
<evidence type="ECO:0000313" key="2">
    <source>
        <dbReference type="Proteomes" id="UP000187203"/>
    </source>
</evidence>
<proteinExistence type="predicted"/>
<dbReference type="AlphaFoldDB" id="A0A1R3GX09"/>
<sequence>MGLLDAMGGSIWAKLYHLGKMKTKHADAKGRKMEEFISQKLKHGRQIKGK</sequence>
<keyword evidence="2" id="KW-1185">Reference proteome</keyword>
<dbReference type="EMBL" id="AWUE01021373">
    <property type="protein sequence ID" value="OMO62540.1"/>
    <property type="molecule type" value="Genomic_DNA"/>
</dbReference>